<feature type="compositionally biased region" description="Polar residues" evidence="1">
    <location>
        <begin position="197"/>
        <end position="209"/>
    </location>
</feature>
<organism evidence="3 4">
    <name type="scientific">Humicola insolens</name>
    <name type="common">Soft-rot fungus</name>
    <dbReference type="NCBI Taxonomy" id="85995"/>
    <lineage>
        <taxon>Eukaryota</taxon>
        <taxon>Fungi</taxon>
        <taxon>Dikarya</taxon>
        <taxon>Ascomycota</taxon>
        <taxon>Pezizomycotina</taxon>
        <taxon>Sordariomycetes</taxon>
        <taxon>Sordariomycetidae</taxon>
        <taxon>Sordariales</taxon>
        <taxon>Chaetomiaceae</taxon>
        <taxon>Mycothermus</taxon>
    </lineage>
</organism>
<evidence type="ECO:0000313" key="4">
    <source>
        <dbReference type="Proteomes" id="UP001583172"/>
    </source>
</evidence>
<accession>A0ABR3VFE6</accession>
<feature type="compositionally biased region" description="Polar residues" evidence="1">
    <location>
        <begin position="168"/>
        <end position="190"/>
    </location>
</feature>
<evidence type="ECO:0000259" key="2">
    <source>
        <dbReference type="Pfam" id="PF23549"/>
    </source>
</evidence>
<feature type="compositionally biased region" description="Low complexity" evidence="1">
    <location>
        <begin position="152"/>
        <end position="167"/>
    </location>
</feature>
<protein>
    <recommendedName>
        <fullName evidence="2">GRF-like zinc ribbon domain-containing protein</fullName>
    </recommendedName>
</protein>
<feature type="compositionally biased region" description="Polar residues" evidence="1">
    <location>
        <begin position="71"/>
        <end position="103"/>
    </location>
</feature>
<feature type="region of interest" description="Disordered" evidence="1">
    <location>
        <begin position="290"/>
        <end position="319"/>
    </location>
</feature>
<dbReference type="EMBL" id="JAZGSY010000114">
    <property type="protein sequence ID" value="KAL1840427.1"/>
    <property type="molecule type" value="Genomic_DNA"/>
</dbReference>
<feature type="compositionally biased region" description="Polar residues" evidence="1">
    <location>
        <begin position="220"/>
        <end position="230"/>
    </location>
</feature>
<comment type="caution">
    <text evidence="3">The sequence shown here is derived from an EMBL/GenBank/DDBJ whole genome shotgun (WGS) entry which is preliminary data.</text>
</comment>
<dbReference type="Pfam" id="PF23549">
    <property type="entry name" value="Zn_ribbon_GRF_2"/>
    <property type="match status" value="1"/>
</dbReference>
<dbReference type="Proteomes" id="UP001583172">
    <property type="component" value="Unassembled WGS sequence"/>
</dbReference>
<proteinExistence type="predicted"/>
<dbReference type="InterPro" id="IPR056444">
    <property type="entry name" value="Zn_ribbon_GRF_2"/>
</dbReference>
<feature type="compositionally biased region" description="Acidic residues" evidence="1">
    <location>
        <begin position="296"/>
        <end position="308"/>
    </location>
</feature>
<sequence>MAPTPTPDSTVNGAPFAELSMRLQAFADIFRRIGDTLSSLSIVMNQNMGLVEETLRSLAVAVDMASAQAPPASTNLPNTQKDVESSGTTQDSLAEPANDTSQRAHPAPGSTRSAPSPEQDGDDPLLTSEARRIDKGKGVVVVSADSTTQAEQSASGSLGLAQSASGSRQTIRTSSNEQVDSGSAPRNSFSGPGPAGSLNNLPFTFSRFSPSHARRLPAQSAGTAVQTDTVGQRDGSNAVLAPVQAGSADQGNPASTTAPAPRPTQAIPDNHQDIYDLSNSLTQLSIATGAPHEGEEVSDAESALEEEQEPPHTPVANAPHAGRLWHSTRQCFLCNQPVWPNTATPNNATGNGGRPYYKCGPCDNFLGFGDRRGLDPNNPPCDCGSPSRRQISRSGATIPYGIHFVCALPTETDSCDFFQWGDVEVDGRRLAAVLDAAVRRRLIDEERV</sequence>
<keyword evidence="4" id="KW-1185">Reference proteome</keyword>
<feature type="region of interest" description="Disordered" evidence="1">
    <location>
        <begin position="68"/>
        <end position="132"/>
    </location>
</feature>
<feature type="domain" description="GRF-like zinc ribbon" evidence="2">
    <location>
        <begin position="329"/>
        <end position="372"/>
    </location>
</feature>
<name>A0ABR3VFE6_HUMIN</name>
<evidence type="ECO:0000256" key="1">
    <source>
        <dbReference type="SAM" id="MobiDB-lite"/>
    </source>
</evidence>
<feature type="region of interest" description="Disordered" evidence="1">
    <location>
        <begin position="147"/>
        <end position="271"/>
    </location>
</feature>
<evidence type="ECO:0000313" key="3">
    <source>
        <dbReference type="EMBL" id="KAL1840427.1"/>
    </source>
</evidence>
<gene>
    <name evidence="3" type="ORF">VTJ49DRAFT_501</name>
</gene>
<feature type="compositionally biased region" description="Low complexity" evidence="1">
    <location>
        <begin position="253"/>
        <end position="268"/>
    </location>
</feature>
<reference evidence="3 4" key="1">
    <citation type="journal article" date="2024" name="Commun. Biol.">
        <title>Comparative genomic analysis of thermophilic fungi reveals convergent evolutionary adaptations and gene losses.</title>
        <authorList>
            <person name="Steindorff A.S."/>
            <person name="Aguilar-Pontes M.V."/>
            <person name="Robinson A.J."/>
            <person name="Andreopoulos B."/>
            <person name="LaButti K."/>
            <person name="Kuo A."/>
            <person name="Mondo S."/>
            <person name="Riley R."/>
            <person name="Otillar R."/>
            <person name="Haridas S."/>
            <person name="Lipzen A."/>
            <person name="Grimwood J."/>
            <person name="Schmutz J."/>
            <person name="Clum A."/>
            <person name="Reid I.D."/>
            <person name="Moisan M.C."/>
            <person name="Butler G."/>
            <person name="Nguyen T.T.M."/>
            <person name="Dewar K."/>
            <person name="Conant G."/>
            <person name="Drula E."/>
            <person name="Henrissat B."/>
            <person name="Hansel C."/>
            <person name="Singer S."/>
            <person name="Hutchinson M.I."/>
            <person name="de Vries R.P."/>
            <person name="Natvig D.O."/>
            <person name="Powell A.J."/>
            <person name="Tsang A."/>
            <person name="Grigoriev I.V."/>
        </authorList>
    </citation>
    <scope>NUCLEOTIDE SEQUENCE [LARGE SCALE GENOMIC DNA]</scope>
    <source>
        <strain evidence="3 4">CBS 620.91</strain>
    </source>
</reference>